<keyword evidence="4" id="KW-1185">Reference proteome</keyword>
<dbReference type="RefSeq" id="WP_138364424.1">
    <property type="nucleotide sequence ID" value="NZ_VCEJ01000002.1"/>
</dbReference>
<feature type="domain" description="D-apionate lactonase TIM barrel" evidence="2">
    <location>
        <begin position="246"/>
        <end position="498"/>
    </location>
</feature>
<dbReference type="InterPro" id="IPR058787">
    <property type="entry name" value="ApnL_M"/>
</dbReference>
<reference evidence="3 4" key="1">
    <citation type="submission" date="2019-05" db="EMBL/GenBank/DDBJ databases">
        <authorList>
            <person name="Qu J.-H."/>
        </authorList>
    </citation>
    <scope>NUCLEOTIDE SEQUENCE [LARGE SCALE GENOMIC DNA]</scope>
    <source>
        <strain evidence="3 4">T17</strain>
    </source>
</reference>
<dbReference type="EMBL" id="VCEJ01000002">
    <property type="protein sequence ID" value="TLV03217.1"/>
    <property type="molecule type" value="Genomic_DNA"/>
</dbReference>
<dbReference type="InterPro" id="IPR058788">
    <property type="entry name" value="ApnL_N"/>
</dbReference>
<dbReference type="OrthoDB" id="931854at2"/>
<evidence type="ECO:0000259" key="1">
    <source>
        <dbReference type="Pfam" id="PF25837"/>
    </source>
</evidence>
<evidence type="ECO:0000259" key="2">
    <source>
        <dbReference type="Pfam" id="PF25838"/>
    </source>
</evidence>
<protein>
    <submittedName>
        <fullName evidence="3">Uncharacterized protein</fullName>
    </submittedName>
</protein>
<accession>A0A5R9L4B0</accession>
<dbReference type="Pfam" id="PF25838">
    <property type="entry name" value="Apionate_lact_M"/>
    <property type="match status" value="1"/>
</dbReference>
<organism evidence="3 4">
    <name type="scientific">Dyadobacter luticola</name>
    <dbReference type="NCBI Taxonomy" id="1979387"/>
    <lineage>
        <taxon>Bacteria</taxon>
        <taxon>Pseudomonadati</taxon>
        <taxon>Bacteroidota</taxon>
        <taxon>Cytophagia</taxon>
        <taxon>Cytophagales</taxon>
        <taxon>Spirosomataceae</taxon>
        <taxon>Dyadobacter</taxon>
    </lineage>
</organism>
<comment type="caution">
    <text evidence="3">The sequence shown here is derived from an EMBL/GenBank/DDBJ whole genome shotgun (WGS) entry which is preliminary data.</text>
</comment>
<name>A0A5R9L4B0_9BACT</name>
<dbReference type="AlphaFoldDB" id="A0A5R9L4B0"/>
<gene>
    <name evidence="3" type="ORF">FEN17_06295</name>
</gene>
<dbReference type="Proteomes" id="UP000306402">
    <property type="component" value="Unassembled WGS sequence"/>
</dbReference>
<sequence>MQELRAGNIEVGYQNGFLRYFKAADTEVLRMIYFAVRNAHWENWEPVITDEVVMKNVNTFKVTCTASYYEQGELFFQFQIRIQGLEYNEIQFEIVGQTLKDFQTNRAGFCILHPIEHIAGFPVTVLHSDNEEKTYHFPNQIAPHQPFIDINSMQWKVGESEFRLEMQGDIFEIEDQRNWGDASYKTYCTPLSIPFPKTIKAGDKIFQKVTFKASLVETQPVITEENASSRSNRVKVGICAGKIPAACATSLAAVRWDHYRVEVDFASPAWEQDFLIAANQARMLGTSLEISVQLGAEFKNELQELAELVNVNAMLVSSLILLSKDALVTSQPVIDYIPKLRYYFNEVEIGIGTAYNFTEINRNRFDAGEADFIALSFDPQEHASDDLTILENAATLKYMAESIRELFGKPVHFSPIMLKRRFNPYATDKNEVVLPLQKQLDARQKTEFLAEWVKMIFKELEKTEVRSVTMFQGVGALGLMDEEGNAYPVFEVIHDYATRNQ</sequence>
<evidence type="ECO:0000313" key="4">
    <source>
        <dbReference type="Proteomes" id="UP000306402"/>
    </source>
</evidence>
<dbReference type="Pfam" id="PF25837">
    <property type="entry name" value="Apionate_lact_N"/>
    <property type="match status" value="1"/>
</dbReference>
<feature type="domain" description="D-apionate lactonase N-terminal" evidence="1">
    <location>
        <begin position="2"/>
        <end position="213"/>
    </location>
</feature>
<proteinExistence type="predicted"/>
<evidence type="ECO:0000313" key="3">
    <source>
        <dbReference type="EMBL" id="TLV03217.1"/>
    </source>
</evidence>